<dbReference type="EMBL" id="CAJVQB010002347">
    <property type="protein sequence ID" value="CAG8571349.1"/>
    <property type="molecule type" value="Genomic_DNA"/>
</dbReference>
<sequence length="40" mass="4871">MITSNEVDHMIQYEIDELSATFKQRQKLESKEWLKNNKML</sequence>
<reference evidence="1 2" key="1">
    <citation type="submission" date="2021-06" db="EMBL/GenBank/DDBJ databases">
        <authorList>
            <person name="Kallberg Y."/>
            <person name="Tangrot J."/>
            <person name="Rosling A."/>
        </authorList>
    </citation>
    <scope>NUCLEOTIDE SEQUENCE [LARGE SCALE GENOMIC DNA]</scope>
    <source>
        <strain evidence="1 2">120-4 pot B 10/14</strain>
    </source>
</reference>
<gene>
    <name evidence="1" type="ORF">GMARGA_LOCUS5501</name>
</gene>
<proteinExistence type="predicted"/>
<comment type="caution">
    <text evidence="1">The sequence shown here is derived from an EMBL/GenBank/DDBJ whole genome shotgun (WGS) entry which is preliminary data.</text>
</comment>
<organism evidence="1 2">
    <name type="scientific">Gigaspora margarita</name>
    <dbReference type="NCBI Taxonomy" id="4874"/>
    <lineage>
        <taxon>Eukaryota</taxon>
        <taxon>Fungi</taxon>
        <taxon>Fungi incertae sedis</taxon>
        <taxon>Mucoromycota</taxon>
        <taxon>Glomeromycotina</taxon>
        <taxon>Glomeromycetes</taxon>
        <taxon>Diversisporales</taxon>
        <taxon>Gigasporaceae</taxon>
        <taxon>Gigaspora</taxon>
    </lineage>
</organism>
<protein>
    <submittedName>
        <fullName evidence="1">1832_t:CDS:1</fullName>
    </submittedName>
</protein>
<keyword evidence="2" id="KW-1185">Reference proteome</keyword>
<evidence type="ECO:0000313" key="2">
    <source>
        <dbReference type="Proteomes" id="UP000789901"/>
    </source>
</evidence>
<evidence type="ECO:0000313" key="1">
    <source>
        <dbReference type="EMBL" id="CAG8571349.1"/>
    </source>
</evidence>
<accession>A0ABN7UDR4</accession>
<name>A0ABN7UDR4_GIGMA</name>
<dbReference type="Proteomes" id="UP000789901">
    <property type="component" value="Unassembled WGS sequence"/>
</dbReference>